<dbReference type="InterPro" id="IPR001469">
    <property type="entry name" value="ATP_synth_F1_dsu/esu"/>
</dbReference>
<organism evidence="16 17">
    <name type="scientific">Colletotrichum kahawae</name>
    <name type="common">Coffee berry disease fungus</name>
    <dbReference type="NCBI Taxonomy" id="34407"/>
    <lineage>
        <taxon>Eukaryota</taxon>
        <taxon>Fungi</taxon>
        <taxon>Dikarya</taxon>
        <taxon>Ascomycota</taxon>
        <taxon>Pezizomycotina</taxon>
        <taxon>Sordariomycetes</taxon>
        <taxon>Hypocreomycetidae</taxon>
        <taxon>Glomerellales</taxon>
        <taxon>Glomerellaceae</taxon>
        <taxon>Colletotrichum</taxon>
        <taxon>Colletotrichum gloeosporioides species complex</taxon>
    </lineage>
</organism>
<keyword evidence="6" id="KW-0999">Mitochondrion inner membrane</keyword>
<dbReference type="SUPFAM" id="SSF51344">
    <property type="entry name" value="Epsilon subunit of F1F0-ATP synthase N-terminal domain"/>
    <property type="match status" value="1"/>
</dbReference>
<keyword evidence="17" id="KW-1185">Reference proteome</keyword>
<reference evidence="16" key="1">
    <citation type="submission" date="2023-02" db="EMBL/GenBank/DDBJ databases">
        <title>Colletotrichum kahawae CIFC_Que2 genome sequencing and assembly.</title>
        <authorList>
            <person name="Baroncelli R."/>
        </authorList>
    </citation>
    <scope>NUCLEOTIDE SEQUENCE</scope>
    <source>
        <strain evidence="16">CIFC_Que2</strain>
    </source>
</reference>
<dbReference type="CDD" id="cd12152">
    <property type="entry name" value="F1-ATPase_delta"/>
    <property type="match status" value="1"/>
</dbReference>
<evidence type="ECO:0000256" key="2">
    <source>
        <dbReference type="ARBA" id="ARBA00005712"/>
    </source>
</evidence>
<evidence type="ECO:0000256" key="3">
    <source>
        <dbReference type="ARBA" id="ARBA00016960"/>
    </source>
</evidence>
<evidence type="ECO:0000256" key="14">
    <source>
        <dbReference type="SAM" id="MobiDB-lite"/>
    </source>
</evidence>
<evidence type="ECO:0000313" key="16">
    <source>
        <dbReference type="EMBL" id="KAK2729203.1"/>
    </source>
</evidence>
<feature type="region of interest" description="Disordered" evidence="14">
    <location>
        <begin position="742"/>
        <end position="779"/>
    </location>
</feature>
<dbReference type="Proteomes" id="UP001281614">
    <property type="component" value="Unassembled WGS sequence"/>
</dbReference>
<feature type="compositionally biased region" description="Polar residues" evidence="14">
    <location>
        <begin position="676"/>
        <end position="693"/>
    </location>
</feature>
<feature type="region of interest" description="Disordered" evidence="14">
    <location>
        <begin position="573"/>
        <end position="635"/>
    </location>
</feature>
<dbReference type="PANTHER" id="PTHR13822">
    <property type="entry name" value="ATP SYNTHASE DELTA/EPSILON CHAIN"/>
    <property type="match status" value="1"/>
</dbReference>
<dbReference type="GO" id="GO:0045259">
    <property type="term" value="C:proton-transporting ATP synthase complex"/>
    <property type="evidence" value="ECO:0007669"/>
    <property type="project" value="UniProtKB-KW"/>
</dbReference>
<protein>
    <recommendedName>
        <fullName evidence="3">ATP synthase subunit delta, mitochondrial</fullName>
    </recommendedName>
    <alternativeName>
        <fullName evidence="13">F-ATPase delta subunit</fullName>
    </alternativeName>
</protein>
<feature type="region of interest" description="Disordered" evidence="14">
    <location>
        <begin position="647"/>
        <end position="666"/>
    </location>
</feature>
<evidence type="ECO:0000259" key="15">
    <source>
        <dbReference type="Pfam" id="PF02823"/>
    </source>
</evidence>
<keyword evidence="5" id="KW-0375">Hydrogen ion transport</keyword>
<keyword evidence="10" id="KW-0472">Membrane</keyword>
<keyword evidence="4" id="KW-0813">Transport</keyword>
<evidence type="ECO:0000256" key="13">
    <source>
        <dbReference type="ARBA" id="ARBA00031669"/>
    </source>
</evidence>
<evidence type="ECO:0000256" key="12">
    <source>
        <dbReference type="ARBA" id="ARBA00023310"/>
    </source>
</evidence>
<dbReference type="InterPro" id="IPR020546">
    <property type="entry name" value="ATP_synth_F1_dsu/esu_N"/>
</dbReference>
<comment type="subcellular location">
    <subcellularLocation>
        <location evidence="1">Mitochondrion inner membrane</location>
    </subcellularLocation>
</comment>
<dbReference type="SUPFAM" id="SSF57903">
    <property type="entry name" value="FYVE/PHD zinc finger"/>
    <property type="match status" value="1"/>
</dbReference>
<dbReference type="AlphaFoldDB" id="A0AAD9XXF4"/>
<comment type="similarity">
    <text evidence="2">Belongs to the ATPase epsilon chain family.</text>
</comment>
<feature type="compositionally biased region" description="Basic and acidic residues" evidence="14">
    <location>
        <begin position="647"/>
        <end position="657"/>
    </location>
</feature>
<evidence type="ECO:0000256" key="10">
    <source>
        <dbReference type="ARBA" id="ARBA00023136"/>
    </source>
</evidence>
<keyword evidence="12" id="KW-0066">ATP synthesis</keyword>
<sequence length="909" mass="99785">MRTPSPTRQAPVQPPNRPRAPADNLQIKLSLSLPHQSIYSSKDVVQVNIPADSGEMGVLANHVPSIEQLKPGLVEVVEESGPSKQFFLSGGFAVVQPNSVLSINATEGYPIEDFSAEAVKAQIAEAQKVASGSGSEQDIAEAKIELEGPEGEGWGRPRIFRTPLLRPQQSAYLTPPRNNDLDHSQLRQTASTGRLRSKTRGQQDQLAGDVTSLQSSNLKPRRLFSNNSATSYHSQESELTTSTIRLRHARDIFEEFGISRPSGWLSDDGEEDFSRHQDGTNSTPRHAGNICHSCGAEVTTRTFCATCGHSVCPQCSSEIPDDEDDLRRTESSGHTVIISKQHNFNVTEEEFRSSSHQDIAHSSKTVQNATVASQALKDNPFIVADKMTKVVTVEPRVTDATAHGEHQSRFSDCVPQQNDLSTTSGAHGDCGNPRCNAIHAGHHSKRHSIACIVGQQATTDATDELRSHALLDDPVQRKIDKMYHHADDLKRTQHIMEHLAAGSAASDEHSASQATDRAKTTVALDVDRLLTNPGINTVNRERLISFDTAIASDKKSNRTLELREWERSQSFDVDPIKRRASDTPPSPETRLSSPPEWLSPNRESITSQRVVTETKSTPQMRSSIDQIGSGTTESTVEWPKLKRVTKVTKETMEEKPKASLPWMQRPLRRVQKEENISQQAQTQQSTEVENWRSQLRKVEAPGAGSTEGGYSKGSHHGDRQRAETCTSCSSVGEVVDVATDATEELQPPAPLRSKRVEEVQASASHKSSSRTSTRLESEINTQVSHTVKETHPASGSNVVEEDNEASVTHGFEHRRESNGIEVLSPAPVISSEHTCSWKEHYLRLTSEVRQLKAEIMSRERLGSSGVDVGVNVGRGDDELGVEGLTIVMHLKGKDDLVINTDLTRASSEV</sequence>
<keyword evidence="9" id="KW-0496">Mitochondrion</keyword>
<accession>A0AAD9XXF4</accession>
<evidence type="ECO:0000256" key="6">
    <source>
        <dbReference type="ARBA" id="ARBA00022792"/>
    </source>
</evidence>
<evidence type="ECO:0000313" key="17">
    <source>
        <dbReference type="Proteomes" id="UP001281614"/>
    </source>
</evidence>
<dbReference type="InterPro" id="IPR011011">
    <property type="entry name" value="Znf_FYVE_PHD"/>
</dbReference>
<evidence type="ECO:0000256" key="7">
    <source>
        <dbReference type="ARBA" id="ARBA00022946"/>
    </source>
</evidence>
<feature type="domain" description="ATP synthase F1 complex delta/epsilon subunit N-terminal" evidence="15">
    <location>
        <begin position="28"/>
        <end position="100"/>
    </location>
</feature>
<dbReference type="Gene3D" id="2.60.15.10">
    <property type="entry name" value="F0F1 ATP synthase delta/epsilon subunit, N-terminal"/>
    <property type="match status" value="1"/>
</dbReference>
<dbReference type="Gene3D" id="6.10.140.880">
    <property type="match status" value="1"/>
</dbReference>
<evidence type="ECO:0000256" key="1">
    <source>
        <dbReference type="ARBA" id="ARBA00004273"/>
    </source>
</evidence>
<keyword evidence="8" id="KW-0406">Ion transport</keyword>
<feature type="compositionally biased region" description="Polar residues" evidence="14">
    <location>
        <begin position="1"/>
        <end position="10"/>
    </location>
</feature>
<dbReference type="Pfam" id="PF02823">
    <property type="entry name" value="ATP-synt_DE_N"/>
    <property type="match status" value="1"/>
</dbReference>
<feature type="region of interest" description="Disordered" evidence="14">
    <location>
        <begin position="264"/>
        <end position="285"/>
    </location>
</feature>
<feature type="region of interest" description="Disordered" evidence="14">
    <location>
        <begin position="189"/>
        <end position="209"/>
    </location>
</feature>
<comment type="caution">
    <text evidence="16">The sequence shown here is derived from an EMBL/GenBank/DDBJ whole genome shotgun (WGS) entry which is preliminary data.</text>
</comment>
<proteinExistence type="inferred from homology"/>
<dbReference type="GO" id="GO:0046933">
    <property type="term" value="F:proton-transporting ATP synthase activity, rotational mechanism"/>
    <property type="evidence" value="ECO:0007669"/>
    <property type="project" value="InterPro"/>
</dbReference>
<feature type="compositionally biased region" description="Low complexity" evidence="14">
    <location>
        <begin position="761"/>
        <end position="774"/>
    </location>
</feature>
<evidence type="ECO:0000256" key="5">
    <source>
        <dbReference type="ARBA" id="ARBA00022781"/>
    </source>
</evidence>
<evidence type="ECO:0000256" key="8">
    <source>
        <dbReference type="ARBA" id="ARBA00023065"/>
    </source>
</evidence>
<evidence type="ECO:0000256" key="4">
    <source>
        <dbReference type="ARBA" id="ARBA00022448"/>
    </source>
</evidence>
<keyword evidence="11" id="KW-0139">CF(1)</keyword>
<feature type="region of interest" description="Disordered" evidence="14">
    <location>
        <begin position="671"/>
        <end position="728"/>
    </location>
</feature>
<keyword evidence="7" id="KW-0809">Transit peptide</keyword>
<feature type="region of interest" description="Disordered" evidence="14">
    <location>
        <begin position="1"/>
        <end position="22"/>
    </location>
</feature>
<dbReference type="GO" id="GO:0005743">
    <property type="term" value="C:mitochondrial inner membrane"/>
    <property type="evidence" value="ECO:0007669"/>
    <property type="project" value="UniProtKB-SubCell"/>
</dbReference>
<evidence type="ECO:0000256" key="9">
    <source>
        <dbReference type="ARBA" id="ARBA00023128"/>
    </source>
</evidence>
<name>A0AAD9XXF4_COLKA</name>
<dbReference type="PANTHER" id="PTHR13822:SF7">
    <property type="entry name" value="ATP SYNTHASE SUBUNIT DELTA, MITOCHONDRIAL"/>
    <property type="match status" value="1"/>
</dbReference>
<dbReference type="EMBL" id="VYYT01000821">
    <property type="protein sequence ID" value="KAK2729203.1"/>
    <property type="molecule type" value="Genomic_DNA"/>
</dbReference>
<dbReference type="HAMAP" id="MF_00530">
    <property type="entry name" value="ATP_synth_epsil_bac"/>
    <property type="match status" value="1"/>
</dbReference>
<gene>
    <name evidence="16" type="ORF">CKAH01_10410</name>
</gene>
<feature type="compositionally biased region" description="Polar residues" evidence="14">
    <location>
        <begin position="601"/>
        <end position="635"/>
    </location>
</feature>
<dbReference type="FunFam" id="2.60.15.10:FF:000003">
    <property type="entry name" value="ATP synthase subunit delta, mitochondrial"/>
    <property type="match status" value="1"/>
</dbReference>
<dbReference type="InterPro" id="IPR036771">
    <property type="entry name" value="ATPsynth_dsu/esu_N"/>
</dbReference>
<evidence type="ECO:0000256" key="11">
    <source>
        <dbReference type="ARBA" id="ARBA00023196"/>
    </source>
</evidence>